<dbReference type="PANTHER" id="PTHR31111:SF136">
    <property type="entry name" value="F-BOX ASSOCIATED DOMAIN-CONTAINING PROTEIN"/>
    <property type="match status" value="1"/>
</dbReference>
<dbReference type="Pfam" id="PF07734">
    <property type="entry name" value="FBA_1"/>
    <property type="match status" value="1"/>
</dbReference>
<dbReference type="PANTHER" id="PTHR31111">
    <property type="entry name" value="BNAA05G37150D PROTEIN-RELATED"/>
    <property type="match status" value="1"/>
</dbReference>
<dbReference type="Proteomes" id="UP001324115">
    <property type="component" value="Unassembled WGS sequence"/>
</dbReference>
<evidence type="ECO:0000259" key="1">
    <source>
        <dbReference type="Pfam" id="PF07734"/>
    </source>
</evidence>
<comment type="caution">
    <text evidence="2">The sequence shown here is derived from an EMBL/GenBank/DDBJ whole genome shotgun (WGS) entry which is preliminary data.</text>
</comment>
<sequence>MDPIWKLEPLSYITVHSNNGFAIGYDHNSNDYKVVRIVTYRRSTDLSNIDKYSFVHVYTLSTDSWRQIKTAIDHSNIYFYHRFNEIYLNGVHHWLGYLTRGQGHECETIVSFDMGNELDKILHMEKTLAVFNDCLAMIFYHEEETVTRKKFDIWVMREFGVEESWTKQIVVEPPLGIKRPLGFAKSRELLLVGNDERTTFLYNIVYQEIKNLRLREGPNWFITSQVVVYVESLVSFTGGNVF</sequence>
<proteinExistence type="predicted"/>
<accession>A0AAN7FUI8</accession>
<reference evidence="2 3" key="1">
    <citation type="journal article" date="2023" name="G3 (Bethesda)">
        <title>A haplotype-resolved chromosome-scale genome for Quercus rubra L. provides insights into the genetics of adaptive traits for red oak species.</title>
        <authorList>
            <person name="Kapoor B."/>
            <person name="Jenkins J."/>
            <person name="Schmutz J."/>
            <person name="Zhebentyayeva T."/>
            <person name="Kuelheim C."/>
            <person name="Coggeshall M."/>
            <person name="Heim C."/>
            <person name="Lasky J.R."/>
            <person name="Leites L."/>
            <person name="Islam-Faridi N."/>
            <person name="Romero-Severson J."/>
            <person name="DeLeo V.L."/>
            <person name="Lucas S.M."/>
            <person name="Lazic D."/>
            <person name="Gailing O."/>
            <person name="Carlson J."/>
            <person name="Staton M."/>
        </authorList>
    </citation>
    <scope>NUCLEOTIDE SEQUENCE [LARGE SCALE GENOMIC DNA]</scope>
    <source>
        <strain evidence="2">Pseudo-F2</strain>
    </source>
</reference>
<protein>
    <recommendedName>
        <fullName evidence="1">F-box associated beta-propeller type 1 domain-containing protein</fullName>
    </recommendedName>
</protein>
<evidence type="ECO:0000313" key="2">
    <source>
        <dbReference type="EMBL" id="KAK4598862.1"/>
    </source>
</evidence>
<name>A0AAN7FUI8_QUERU</name>
<dbReference type="InterPro" id="IPR006527">
    <property type="entry name" value="F-box-assoc_dom_typ1"/>
</dbReference>
<keyword evidence="3" id="KW-1185">Reference proteome</keyword>
<gene>
    <name evidence="2" type="ORF">RGQ29_016062</name>
</gene>
<dbReference type="EMBL" id="JAXUIC010000003">
    <property type="protein sequence ID" value="KAK4598862.1"/>
    <property type="molecule type" value="Genomic_DNA"/>
</dbReference>
<dbReference type="AlphaFoldDB" id="A0AAN7FUI8"/>
<dbReference type="InterPro" id="IPR017451">
    <property type="entry name" value="F-box-assoc_interact_dom"/>
</dbReference>
<dbReference type="NCBIfam" id="TIGR01640">
    <property type="entry name" value="F_box_assoc_1"/>
    <property type="match status" value="1"/>
</dbReference>
<feature type="domain" description="F-box associated beta-propeller type 1" evidence="1">
    <location>
        <begin position="16"/>
        <end position="235"/>
    </location>
</feature>
<organism evidence="2 3">
    <name type="scientific">Quercus rubra</name>
    <name type="common">Northern red oak</name>
    <name type="synonym">Quercus borealis</name>
    <dbReference type="NCBI Taxonomy" id="3512"/>
    <lineage>
        <taxon>Eukaryota</taxon>
        <taxon>Viridiplantae</taxon>
        <taxon>Streptophyta</taxon>
        <taxon>Embryophyta</taxon>
        <taxon>Tracheophyta</taxon>
        <taxon>Spermatophyta</taxon>
        <taxon>Magnoliopsida</taxon>
        <taxon>eudicotyledons</taxon>
        <taxon>Gunneridae</taxon>
        <taxon>Pentapetalae</taxon>
        <taxon>rosids</taxon>
        <taxon>fabids</taxon>
        <taxon>Fagales</taxon>
        <taxon>Fagaceae</taxon>
        <taxon>Quercus</taxon>
    </lineage>
</organism>
<evidence type="ECO:0000313" key="3">
    <source>
        <dbReference type="Proteomes" id="UP001324115"/>
    </source>
</evidence>